<dbReference type="EMBL" id="LKAM01000002">
    <property type="protein sequence ID" value="KUM49810.1"/>
    <property type="molecule type" value="Genomic_DNA"/>
</dbReference>
<evidence type="ECO:0000256" key="1">
    <source>
        <dbReference type="SAM" id="MobiDB-lite"/>
    </source>
</evidence>
<comment type="caution">
    <text evidence="2">The sequence shown here is derived from an EMBL/GenBank/DDBJ whole genome shotgun (WGS) entry which is preliminary data.</text>
</comment>
<geneLocation type="mitochondrion" evidence="2"/>
<organism evidence="2">
    <name type="scientific">Picea glauca</name>
    <name type="common">White spruce</name>
    <name type="synonym">Pinus glauca</name>
    <dbReference type="NCBI Taxonomy" id="3330"/>
    <lineage>
        <taxon>Eukaryota</taxon>
        <taxon>Viridiplantae</taxon>
        <taxon>Streptophyta</taxon>
        <taxon>Embryophyta</taxon>
        <taxon>Tracheophyta</taxon>
        <taxon>Spermatophyta</taxon>
        <taxon>Pinopsida</taxon>
        <taxon>Pinidae</taxon>
        <taxon>Conifers I</taxon>
        <taxon>Pinales</taxon>
        <taxon>Pinaceae</taxon>
        <taxon>Picea</taxon>
    </lineage>
</organism>
<protein>
    <submittedName>
        <fullName evidence="2">Uncharacterized protein</fullName>
    </submittedName>
</protein>
<gene>
    <name evidence="2" type="ORF">ABT39_MTgene3037</name>
</gene>
<keyword evidence="2" id="KW-0496">Mitochondrion</keyword>
<proteinExistence type="predicted"/>
<accession>A0A101M2I5</accession>
<evidence type="ECO:0000313" key="2">
    <source>
        <dbReference type="EMBL" id="KUM49810.1"/>
    </source>
</evidence>
<feature type="region of interest" description="Disordered" evidence="1">
    <location>
        <begin position="45"/>
        <end position="66"/>
    </location>
</feature>
<reference evidence="2" key="1">
    <citation type="journal article" date="2015" name="Genome Biol. Evol.">
        <title>Organellar Genomes of White Spruce (Picea glauca): Assembly and Annotation.</title>
        <authorList>
            <person name="Jackman S.D."/>
            <person name="Warren R.L."/>
            <person name="Gibb E.A."/>
            <person name="Vandervalk B.P."/>
            <person name="Mohamadi H."/>
            <person name="Chu J."/>
            <person name="Raymond A."/>
            <person name="Pleasance S."/>
            <person name="Coope R."/>
            <person name="Wildung M.R."/>
            <person name="Ritland C.E."/>
            <person name="Bousquet J."/>
            <person name="Jones S.J."/>
            <person name="Bohlmann J."/>
            <person name="Birol I."/>
        </authorList>
    </citation>
    <scope>NUCLEOTIDE SEQUENCE [LARGE SCALE GENOMIC DNA]</scope>
    <source>
        <tissue evidence="2">Flushing bud</tissue>
    </source>
</reference>
<dbReference type="AlphaFoldDB" id="A0A101M2I5"/>
<sequence>MHPSWGKEEFVPPPTFCFIRVQLSILQRSSLIICQQARRKKIVNPSGLGALSGSRPKRVAKTSSSSISLPSSRLSAAVNKQEISCTLH</sequence>
<name>A0A101M2I5_PICGL</name>